<dbReference type="Proteomes" id="UP000078576">
    <property type="component" value="Unassembled WGS sequence"/>
</dbReference>
<keyword evidence="4 10" id="KW-0479">Metal-binding</keyword>
<gene>
    <name evidence="12" type="ORF">VP1G_06115</name>
</gene>
<comment type="similarity">
    <text evidence="3 10">Belongs to the ELOF1 family.</text>
</comment>
<dbReference type="STRING" id="694573.A0A194V4H9"/>
<dbReference type="EMBL" id="KN714720">
    <property type="protein sequence ID" value="KUI58837.1"/>
    <property type="molecule type" value="Genomic_DNA"/>
</dbReference>
<dbReference type="PANTHER" id="PTHR20934">
    <property type="entry name" value="TRANSCRIPTION ELONGATION FACTOR 1 HOMOLOG"/>
    <property type="match status" value="1"/>
</dbReference>
<evidence type="ECO:0000256" key="4">
    <source>
        <dbReference type="ARBA" id="ARBA00022723"/>
    </source>
</evidence>
<keyword evidence="5 10" id="KW-0863">Zinc-finger</keyword>
<feature type="compositionally biased region" description="Acidic residues" evidence="11">
    <location>
        <begin position="122"/>
        <end position="140"/>
    </location>
</feature>
<evidence type="ECO:0000256" key="7">
    <source>
        <dbReference type="ARBA" id="ARBA00023015"/>
    </source>
</evidence>
<evidence type="ECO:0000256" key="3">
    <source>
        <dbReference type="ARBA" id="ARBA00009730"/>
    </source>
</evidence>
<feature type="region of interest" description="Disordered" evidence="11">
    <location>
        <begin position="96"/>
        <end position="140"/>
    </location>
</feature>
<keyword evidence="13" id="KW-1185">Reference proteome</keyword>
<dbReference type="GO" id="GO:0000993">
    <property type="term" value="F:RNA polymerase II complex binding"/>
    <property type="evidence" value="ECO:0007669"/>
    <property type="project" value="TreeGrafter"/>
</dbReference>
<dbReference type="InterPro" id="IPR038567">
    <property type="entry name" value="T_Elf1_sf"/>
</dbReference>
<evidence type="ECO:0000256" key="1">
    <source>
        <dbReference type="ARBA" id="ARBA00003357"/>
    </source>
</evidence>
<dbReference type="InterPro" id="IPR007808">
    <property type="entry name" value="Elf1"/>
</dbReference>
<comment type="function">
    <text evidence="1 10">Transcription elongation factor implicated in the maintenance of proper chromatin structure in actively transcribed regions.</text>
</comment>
<evidence type="ECO:0000256" key="2">
    <source>
        <dbReference type="ARBA" id="ARBA00004123"/>
    </source>
</evidence>
<dbReference type="SUPFAM" id="SSF57783">
    <property type="entry name" value="Zinc beta-ribbon"/>
    <property type="match status" value="1"/>
</dbReference>
<evidence type="ECO:0000256" key="10">
    <source>
        <dbReference type="RuleBase" id="RU364033"/>
    </source>
</evidence>
<evidence type="ECO:0000313" key="13">
    <source>
        <dbReference type="Proteomes" id="UP000078576"/>
    </source>
</evidence>
<dbReference type="AlphaFoldDB" id="A0A194V4H9"/>
<sequence>MGKRKKSSRKPEGKKRNDPLPTVFTCLFCNHENSVTVKIDKKGGVGSLECKVCGQRFQCTINCTIGPIPTLMLYLSAAVDVYGEWVDAAEAVAKGEGGAATEQHFGEPSRATRKERNTANDSDGEPEYSGEGIVNDDEEY</sequence>
<reference evidence="13" key="1">
    <citation type="submission" date="2014-12" db="EMBL/GenBank/DDBJ databases">
        <title>Genome Sequence of Valsa Canker Pathogens Uncovers a Specific Adaption of Colonization on Woody Bark.</title>
        <authorList>
            <person name="Yin Z."/>
            <person name="Liu H."/>
            <person name="Gao X."/>
            <person name="Li Z."/>
            <person name="Song N."/>
            <person name="Ke X."/>
            <person name="Dai Q."/>
            <person name="Wu Y."/>
            <person name="Sun Y."/>
            <person name="Xu J.-R."/>
            <person name="Kang Z.K."/>
            <person name="Wang L."/>
            <person name="Huang L."/>
        </authorList>
    </citation>
    <scope>NUCLEOTIDE SEQUENCE [LARGE SCALE GENOMIC DNA]</scope>
    <source>
        <strain evidence="13">SXYL134</strain>
    </source>
</reference>
<evidence type="ECO:0000256" key="11">
    <source>
        <dbReference type="SAM" id="MobiDB-lite"/>
    </source>
</evidence>
<comment type="subcellular location">
    <subcellularLocation>
        <location evidence="2 10">Nucleus</location>
    </subcellularLocation>
</comment>
<accession>A0A194V4H9</accession>
<dbReference type="Pfam" id="PF05129">
    <property type="entry name" value="Zn_ribbon_Elf1"/>
    <property type="match status" value="1"/>
</dbReference>
<dbReference type="Gene3D" id="2.20.25.190">
    <property type="match status" value="1"/>
</dbReference>
<dbReference type="GO" id="GO:0006368">
    <property type="term" value="P:transcription elongation by RNA polymerase II"/>
    <property type="evidence" value="ECO:0007669"/>
    <property type="project" value="TreeGrafter"/>
</dbReference>
<keyword evidence="6 10" id="KW-0862">Zinc</keyword>
<dbReference type="GO" id="GO:0008270">
    <property type="term" value="F:zinc ion binding"/>
    <property type="evidence" value="ECO:0007669"/>
    <property type="project" value="UniProtKB-KW"/>
</dbReference>
<keyword evidence="9 10" id="KW-0539">Nucleus</keyword>
<dbReference type="FunFam" id="2.20.25.190:FF:000001">
    <property type="entry name" value="Transcription elongation factor 1 homolog"/>
    <property type="match status" value="1"/>
</dbReference>
<evidence type="ECO:0000256" key="5">
    <source>
        <dbReference type="ARBA" id="ARBA00022771"/>
    </source>
</evidence>
<evidence type="ECO:0000256" key="9">
    <source>
        <dbReference type="ARBA" id="ARBA00023242"/>
    </source>
</evidence>
<keyword evidence="7 10" id="KW-0805">Transcription regulation</keyword>
<feature type="compositionally biased region" description="Basic and acidic residues" evidence="11">
    <location>
        <begin position="104"/>
        <end position="118"/>
    </location>
</feature>
<evidence type="ECO:0000256" key="6">
    <source>
        <dbReference type="ARBA" id="ARBA00022833"/>
    </source>
</evidence>
<dbReference type="OrthoDB" id="445983at2759"/>
<proteinExistence type="inferred from homology"/>
<organism evidence="12 13">
    <name type="scientific">Cytospora mali</name>
    <name type="common">Apple Valsa canker fungus</name>
    <name type="synonym">Valsa mali</name>
    <dbReference type="NCBI Taxonomy" id="578113"/>
    <lineage>
        <taxon>Eukaryota</taxon>
        <taxon>Fungi</taxon>
        <taxon>Dikarya</taxon>
        <taxon>Ascomycota</taxon>
        <taxon>Pezizomycotina</taxon>
        <taxon>Sordariomycetes</taxon>
        <taxon>Sordariomycetidae</taxon>
        <taxon>Diaporthales</taxon>
        <taxon>Cytosporaceae</taxon>
        <taxon>Cytospora</taxon>
    </lineage>
</organism>
<dbReference type="GO" id="GO:0008023">
    <property type="term" value="C:transcription elongation factor complex"/>
    <property type="evidence" value="ECO:0007669"/>
    <property type="project" value="TreeGrafter"/>
</dbReference>
<evidence type="ECO:0000256" key="8">
    <source>
        <dbReference type="ARBA" id="ARBA00023163"/>
    </source>
</evidence>
<name>A0A194V4H9_CYTMA</name>
<evidence type="ECO:0000313" key="12">
    <source>
        <dbReference type="EMBL" id="KUI58837.1"/>
    </source>
</evidence>
<dbReference type="PANTHER" id="PTHR20934:SF0">
    <property type="entry name" value="TRANSCRIPTION ELONGATION FACTOR 1 HOMOLOG"/>
    <property type="match status" value="1"/>
</dbReference>
<keyword evidence="8 10" id="KW-0804">Transcription</keyword>
<protein>
    <recommendedName>
        <fullName evidence="10">Transcription elongation factor 1 homolog</fullName>
    </recommendedName>
</protein>